<keyword evidence="1" id="KW-0812">Transmembrane</keyword>
<protein>
    <submittedName>
        <fullName evidence="2">Unannotated protein</fullName>
    </submittedName>
</protein>
<name>A0A6J7ELU0_9ZZZZ</name>
<accession>A0A6J7ELU0</accession>
<keyword evidence="1" id="KW-1133">Transmembrane helix</keyword>
<dbReference type="AlphaFoldDB" id="A0A6J7ELU0"/>
<sequence>MPGRKTYQALGFATSQGGRLYARRNRAELQRRALRTGATAAAVTVAAAGVLAALGAAARRRSRLPTV</sequence>
<dbReference type="EMBL" id="CAFBLQ010000199">
    <property type="protein sequence ID" value="CAB4882175.1"/>
    <property type="molecule type" value="Genomic_DNA"/>
</dbReference>
<reference evidence="2" key="1">
    <citation type="submission" date="2020-05" db="EMBL/GenBank/DDBJ databases">
        <authorList>
            <person name="Chiriac C."/>
            <person name="Salcher M."/>
            <person name="Ghai R."/>
            <person name="Kavagutti S V."/>
        </authorList>
    </citation>
    <scope>NUCLEOTIDE SEQUENCE</scope>
</reference>
<evidence type="ECO:0000313" key="2">
    <source>
        <dbReference type="EMBL" id="CAB4882175.1"/>
    </source>
</evidence>
<keyword evidence="1" id="KW-0472">Membrane</keyword>
<gene>
    <name evidence="2" type="ORF">UFOPK3423_01455</name>
</gene>
<organism evidence="2">
    <name type="scientific">freshwater metagenome</name>
    <dbReference type="NCBI Taxonomy" id="449393"/>
    <lineage>
        <taxon>unclassified sequences</taxon>
        <taxon>metagenomes</taxon>
        <taxon>ecological metagenomes</taxon>
    </lineage>
</organism>
<feature type="transmembrane region" description="Helical" evidence="1">
    <location>
        <begin position="33"/>
        <end position="58"/>
    </location>
</feature>
<evidence type="ECO:0000256" key="1">
    <source>
        <dbReference type="SAM" id="Phobius"/>
    </source>
</evidence>
<proteinExistence type="predicted"/>